<dbReference type="InterPro" id="IPR023867">
    <property type="entry name" value="Sulphatase_maturase_rSAM"/>
</dbReference>
<keyword evidence="2" id="KW-0949">S-adenosyl-L-methionine</keyword>
<dbReference type="InterPro" id="IPR036487">
    <property type="entry name" value="QH-AmDH_gsu_sf"/>
</dbReference>
<dbReference type="InterPro" id="IPR058240">
    <property type="entry name" value="rSAM_sf"/>
</dbReference>
<dbReference type="SUPFAM" id="SSF102114">
    <property type="entry name" value="Radical SAM enzymes"/>
    <property type="match status" value="1"/>
</dbReference>
<evidence type="ECO:0000259" key="7">
    <source>
        <dbReference type="PROSITE" id="PS51918"/>
    </source>
</evidence>
<dbReference type="InterPro" id="IPR015084">
    <property type="entry name" value="QH-AmDH_gsu_dom"/>
</dbReference>
<dbReference type="CDD" id="cd01335">
    <property type="entry name" value="Radical_SAM"/>
    <property type="match status" value="1"/>
</dbReference>
<dbReference type="Gene3D" id="4.10.940.10">
    <property type="entry name" value="Quinohemoprotein amine dehydrogenase, gamma subunit structural domain"/>
    <property type="match status" value="1"/>
</dbReference>
<dbReference type="SFLD" id="SFLDG01386">
    <property type="entry name" value="main_SPASM_domain-containing"/>
    <property type="match status" value="1"/>
</dbReference>
<dbReference type="NCBIfam" id="NF037958">
    <property type="entry name" value="QH_gamma"/>
    <property type="match status" value="1"/>
</dbReference>
<feature type="compositionally biased region" description="Low complexity" evidence="6">
    <location>
        <begin position="477"/>
        <end position="492"/>
    </location>
</feature>
<dbReference type="InterPro" id="IPR023886">
    <property type="entry name" value="QH-AmDH_gsu_maturation"/>
</dbReference>
<proteinExistence type="predicted"/>
<evidence type="ECO:0000256" key="5">
    <source>
        <dbReference type="ARBA" id="ARBA00023014"/>
    </source>
</evidence>
<dbReference type="RefSeq" id="WP_377787783.1">
    <property type="nucleotide sequence ID" value="NZ_JBHUOC010000002.1"/>
</dbReference>
<dbReference type="Pfam" id="PF04055">
    <property type="entry name" value="Radical_SAM"/>
    <property type="match status" value="1"/>
</dbReference>
<evidence type="ECO:0000313" key="9">
    <source>
        <dbReference type="Proteomes" id="UP001243846"/>
    </source>
</evidence>
<sequence length="613" mass="67186">MGDLTLIRHNAHRVDVDGHAMLMHVPSTSLFELDPIARDVFDLSRRHERFSAAIMQQELGTQHSPDSLADCIKSFLSLDILRDAATPDIPRKIVEVTEIPLSTIILNVNTGCNLACTYCYKEDLAIPSKGEKMQFATAKASFELLLKQGYDRDRLNVVFFGGEPLSNMPLIREVVAYAVPRAAEFGKTVDFSLTTNATLLTEEMVDWFNANNFAITVSMDGPKALHDANRKTVGGRGTYDVVAQKVRMLLSRYTARPVGVRVTLTRGVTDVIAIHDHLKYDLGFHEVGFGPATSGPIAVFNLDTDALKAVFEDMKTLGRRYTEAACRGENIGFSNMHQLLTDIAQGTKKAVPCGAGLGMLAVDKDGDLHLCHRFVGSNQPTYGNVDKGIDVPKLAAFIEGAQDRSQFGCKTCRIRSICAGVLSRKLCAPRRSLRAGLSLLRPVARLGGLRPRGLCPHHAGQSVLLPQPAGTADDATQLRPQHQPQLRPQSQPARRNRPSQGGFFRMKHLTPANAKAKAFVEAEAEGREEEVVAMNALVGCTTSFDPGWEIDAFGAVANLCQPMEADLYGCADPCWWPAQVADTLNTYPDWSEGADNLTRDWRNLQSVFPETKG</sequence>
<evidence type="ECO:0000256" key="1">
    <source>
        <dbReference type="ARBA" id="ARBA00001966"/>
    </source>
</evidence>
<feature type="domain" description="Radical SAM core" evidence="7">
    <location>
        <begin position="98"/>
        <end position="334"/>
    </location>
</feature>
<accession>A0ABT8DBN7</accession>
<gene>
    <name evidence="8" type="primary">peaB</name>
    <name evidence="8" type="ORF">QWZ10_24760</name>
</gene>
<dbReference type="SFLD" id="SFLDG01067">
    <property type="entry name" value="SPASM/twitch_domain_containing"/>
    <property type="match status" value="1"/>
</dbReference>
<feature type="region of interest" description="Disordered" evidence="6">
    <location>
        <begin position="460"/>
        <end position="502"/>
    </location>
</feature>
<dbReference type="InterPro" id="IPR013785">
    <property type="entry name" value="Aldolase_TIM"/>
</dbReference>
<keyword evidence="5" id="KW-0411">Iron-sulfur</keyword>
<name>A0ABT8DBN7_9RHOB</name>
<evidence type="ECO:0000256" key="2">
    <source>
        <dbReference type="ARBA" id="ARBA00022691"/>
    </source>
</evidence>
<keyword evidence="4" id="KW-0408">Iron</keyword>
<keyword evidence="9" id="KW-1185">Reference proteome</keyword>
<evidence type="ECO:0000256" key="3">
    <source>
        <dbReference type="ARBA" id="ARBA00022723"/>
    </source>
</evidence>
<dbReference type="Pfam" id="PF08992">
    <property type="entry name" value="QH-AmDH_gamma"/>
    <property type="match status" value="1"/>
</dbReference>
<dbReference type="Proteomes" id="UP001243846">
    <property type="component" value="Unassembled WGS sequence"/>
</dbReference>
<protein>
    <submittedName>
        <fullName evidence="8">Quinohemoprotein amine dehydrogenase maturation protein</fullName>
    </submittedName>
</protein>
<keyword evidence="3" id="KW-0479">Metal-binding</keyword>
<dbReference type="NCBIfam" id="TIGR03906">
    <property type="entry name" value="quino_hemo_SAM"/>
    <property type="match status" value="1"/>
</dbReference>
<dbReference type="PANTHER" id="PTHR43273:SF8">
    <property type="entry name" value="RADICAL SAM DOMAIN PROTEIN"/>
    <property type="match status" value="1"/>
</dbReference>
<dbReference type="InterPro" id="IPR047830">
    <property type="entry name" value="QHNDH_gamma"/>
</dbReference>
<dbReference type="NCBIfam" id="TIGR04085">
    <property type="entry name" value="rSAM_more_4Fe4S"/>
    <property type="match status" value="1"/>
</dbReference>
<dbReference type="PROSITE" id="PS51918">
    <property type="entry name" value="RADICAL_SAM"/>
    <property type="match status" value="1"/>
</dbReference>
<dbReference type="PANTHER" id="PTHR43273">
    <property type="entry name" value="ANAEROBIC SULFATASE-MATURATING ENZYME HOMOLOG ASLB-RELATED"/>
    <property type="match status" value="1"/>
</dbReference>
<dbReference type="Gene3D" id="3.20.20.70">
    <property type="entry name" value="Aldolase class I"/>
    <property type="match status" value="1"/>
</dbReference>
<dbReference type="InterPro" id="IPR007197">
    <property type="entry name" value="rSAM"/>
</dbReference>
<evidence type="ECO:0000256" key="6">
    <source>
        <dbReference type="SAM" id="MobiDB-lite"/>
    </source>
</evidence>
<dbReference type="SFLD" id="SFLDG01384">
    <property type="entry name" value="thioether_bond_formation_requi"/>
    <property type="match status" value="1"/>
</dbReference>
<dbReference type="SUPFAM" id="SSF69131">
    <property type="entry name" value="Quinohemoprotein amine dehydrogenase C chain"/>
    <property type="match status" value="1"/>
</dbReference>
<reference evidence="9" key="1">
    <citation type="journal article" date="2019" name="Int. J. Syst. Evol. Microbiol.">
        <title>The Global Catalogue of Microorganisms (GCM) 10K type strain sequencing project: providing services to taxonomists for standard genome sequencing and annotation.</title>
        <authorList>
            <consortium name="The Broad Institute Genomics Platform"/>
            <consortium name="The Broad Institute Genome Sequencing Center for Infectious Disease"/>
            <person name="Wu L."/>
            <person name="Ma J."/>
        </authorList>
    </citation>
    <scope>NUCLEOTIDE SEQUENCE [LARGE SCALE GENOMIC DNA]</scope>
    <source>
        <strain evidence="9">CECT 8482</strain>
    </source>
</reference>
<dbReference type="EMBL" id="JAUFRC010000003">
    <property type="protein sequence ID" value="MDN3714208.1"/>
    <property type="molecule type" value="Genomic_DNA"/>
</dbReference>
<evidence type="ECO:0000313" key="8">
    <source>
        <dbReference type="EMBL" id="MDN3714208.1"/>
    </source>
</evidence>
<dbReference type="InterPro" id="IPR023885">
    <property type="entry name" value="4Fe4S-binding_SPASM_dom"/>
</dbReference>
<comment type="cofactor">
    <cofactor evidence="1">
        <name>[4Fe-4S] cluster</name>
        <dbReference type="ChEBI" id="CHEBI:49883"/>
    </cofactor>
</comment>
<comment type="caution">
    <text evidence="8">The sequence shown here is derived from an EMBL/GenBank/DDBJ whole genome shotgun (WGS) entry which is preliminary data.</text>
</comment>
<evidence type="ECO:0000256" key="4">
    <source>
        <dbReference type="ARBA" id="ARBA00023004"/>
    </source>
</evidence>
<organism evidence="8 9">
    <name type="scientific">Paracoccus cavernae</name>
    <dbReference type="NCBI Taxonomy" id="1571207"/>
    <lineage>
        <taxon>Bacteria</taxon>
        <taxon>Pseudomonadati</taxon>
        <taxon>Pseudomonadota</taxon>
        <taxon>Alphaproteobacteria</taxon>
        <taxon>Rhodobacterales</taxon>
        <taxon>Paracoccaceae</taxon>
        <taxon>Paracoccus</taxon>
    </lineage>
</organism>
<dbReference type="SFLD" id="SFLDS00029">
    <property type="entry name" value="Radical_SAM"/>
    <property type="match status" value="1"/>
</dbReference>